<accession>A0ABY0HQZ9</accession>
<sequence length="62" mass="7493">MRLPTTFTIRDKPNDKNNRYLLRPFFCAFSRKNGLKRDQFNTLLIDRKERCATYKCSTNRFA</sequence>
<reference evidence="1 2" key="1">
    <citation type="journal article" date="2019" name="Science, e1252229">
        <title>Invertible promoters mediate bacterial phase variation, antibiotic resistance, and host adaptation in the gut.</title>
        <authorList>
            <person name="Jiang X."/>
            <person name="Hall A.B."/>
            <person name="Arthur T.D."/>
            <person name="Plichta D.R."/>
            <person name="Covington C.T."/>
            <person name="Poyet M."/>
            <person name="Crothers J."/>
            <person name="Moses P.L."/>
            <person name="Tolonen A.C."/>
            <person name="Vlamakis H."/>
            <person name="Alm E.J."/>
            <person name="Xavier R.J."/>
        </authorList>
    </citation>
    <scope>NUCLEOTIDE SEQUENCE [LARGE SCALE GENOMIC DNA]</scope>
    <source>
        <strain evidence="2">ca_0067</strain>
    </source>
</reference>
<evidence type="ECO:0000313" key="2">
    <source>
        <dbReference type="Proteomes" id="UP000292985"/>
    </source>
</evidence>
<gene>
    <name evidence="1" type="ORF">EAJ18_22035</name>
</gene>
<dbReference type="EMBL" id="RCYA01000015">
    <property type="protein sequence ID" value="RYT40848.1"/>
    <property type="molecule type" value="Genomic_DNA"/>
</dbReference>
<evidence type="ECO:0000313" key="1">
    <source>
        <dbReference type="EMBL" id="RYT40848.1"/>
    </source>
</evidence>
<name>A0ABY0HQZ9_CITAM</name>
<organism evidence="1 2">
    <name type="scientific">Citrobacter amalonaticus</name>
    <dbReference type="NCBI Taxonomy" id="35703"/>
    <lineage>
        <taxon>Bacteria</taxon>
        <taxon>Pseudomonadati</taxon>
        <taxon>Pseudomonadota</taxon>
        <taxon>Gammaproteobacteria</taxon>
        <taxon>Enterobacterales</taxon>
        <taxon>Enterobacteriaceae</taxon>
        <taxon>Citrobacter</taxon>
    </lineage>
</organism>
<proteinExistence type="predicted"/>
<dbReference type="Proteomes" id="UP000292985">
    <property type="component" value="Unassembled WGS sequence"/>
</dbReference>
<protein>
    <submittedName>
        <fullName evidence="1">Uncharacterized protein</fullName>
    </submittedName>
</protein>
<comment type="caution">
    <text evidence="1">The sequence shown here is derived from an EMBL/GenBank/DDBJ whole genome shotgun (WGS) entry which is preliminary data.</text>
</comment>
<keyword evidence="2" id="KW-1185">Reference proteome</keyword>